<keyword evidence="3" id="KW-1185">Reference proteome</keyword>
<feature type="compositionally biased region" description="Basic residues" evidence="1">
    <location>
        <begin position="251"/>
        <end position="260"/>
    </location>
</feature>
<proteinExistence type="predicted"/>
<reference evidence="2" key="2">
    <citation type="submission" date="2023-05" db="EMBL/GenBank/DDBJ databases">
        <authorList>
            <consortium name="Lawrence Berkeley National Laboratory"/>
            <person name="Steindorff A."/>
            <person name="Hensen N."/>
            <person name="Bonometti L."/>
            <person name="Westerberg I."/>
            <person name="Brannstrom I.O."/>
            <person name="Guillou S."/>
            <person name="Cros-Aarteil S."/>
            <person name="Calhoun S."/>
            <person name="Haridas S."/>
            <person name="Kuo A."/>
            <person name="Mondo S."/>
            <person name="Pangilinan J."/>
            <person name="Riley R."/>
            <person name="Labutti K."/>
            <person name="Andreopoulos B."/>
            <person name="Lipzen A."/>
            <person name="Chen C."/>
            <person name="Yanf M."/>
            <person name="Daum C."/>
            <person name="Ng V."/>
            <person name="Clum A."/>
            <person name="Ohm R."/>
            <person name="Martin F."/>
            <person name="Silar P."/>
            <person name="Natvig D."/>
            <person name="Lalanne C."/>
            <person name="Gautier V."/>
            <person name="Ament-Velasquez S.L."/>
            <person name="Kruys A."/>
            <person name="Hutchinson M.I."/>
            <person name="Powell A.J."/>
            <person name="Barry K."/>
            <person name="Miller A.N."/>
            <person name="Grigoriev I.V."/>
            <person name="Debuchy R."/>
            <person name="Gladieux P."/>
            <person name="Thoren M.H."/>
            <person name="Johannesson H."/>
        </authorList>
    </citation>
    <scope>NUCLEOTIDE SEQUENCE</scope>
    <source>
        <strain evidence="2">CBS 757.83</strain>
    </source>
</reference>
<feature type="non-terminal residue" evidence="2">
    <location>
        <position position="293"/>
    </location>
</feature>
<gene>
    <name evidence="2" type="ORF">N658DRAFT_412018</name>
</gene>
<dbReference type="AlphaFoldDB" id="A0AAN6Q9S2"/>
<dbReference type="Proteomes" id="UP001305647">
    <property type="component" value="Unassembled WGS sequence"/>
</dbReference>
<name>A0AAN6Q9S2_9PEZI</name>
<accession>A0AAN6Q9S2</accession>
<feature type="compositionally biased region" description="Basic and acidic residues" evidence="1">
    <location>
        <begin position="100"/>
        <end position="114"/>
    </location>
</feature>
<feature type="compositionally biased region" description="Low complexity" evidence="1">
    <location>
        <begin position="267"/>
        <end position="284"/>
    </location>
</feature>
<comment type="caution">
    <text evidence="2">The sequence shown here is derived from an EMBL/GenBank/DDBJ whole genome shotgun (WGS) entry which is preliminary data.</text>
</comment>
<evidence type="ECO:0000313" key="2">
    <source>
        <dbReference type="EMBL" id="KAK4104330.1"/>
    </source>
</evidence>
<feature type="region of interest" description="Disordered" evidence="1">
    <location>
        <begin position="81"/>
        <end position="164"/>
    </location>
</feature>
<sequence>TLSSERTVERLAHKLSEQKLQLGPPGHDQLRRQPTPPFSTSIPGLTAPKMRSFHRWADSQASGQPRHHFLDALSDDHTASWLPTSLHNSGEPIEVDEEYQEKPSGDDRRLLDVRRPRRQPSGHLGASSGTRPVDPRLETMIASGTQCNVHSEPRPTSKPPRPTTSNATIAALPAFIEPDPDCAMPALEVDLDDADVGGVSGLPADLADEAISLRHASGPGGIRKYAVEGFALRYRLSADVALRCPNVVRSRPRMRRRHKKAGENGESSAATSAVSSPAMSSAGSPCLPPMRLP</sequence>
<protein>
    <submittedName>
        <fullName evidence="2">Uncharacterized protein</fullName>
    </submittedName>
</protein>
<evidence type="ECO:0000313" key="3">
    <source>
        <dbReference type="Proteomes" id="UP001305647"/>
    </source>
</evidence>
<dbReference type="EMBL" id="MU863627">
    <property type="protein sequence ID" value="KAK4104330.1"/>
    <property type="molecule type" value="Genomic_DNA"/>
</dbReference>
<reference evidence="2" key="1">
    <citation type="journal article" date="2023" name="Mol. Phylogenet. Evol.">
        <title>Genome-scale phylogeny and comparative genomics of the fungal order Sordariales.</title>
        <authorList>
            <person name="Hensen N."/>
            <person name="Bonometti L."/>
            <person name="Westerberg I."/>
            <person name="Brannstrom I.O."/>
            <person name="Guillou S."/>
            <person name="Cros-Aarteil S."/>
            <person name="Calhoun S."/>
            <person name="Haridas S."/>
            <person name="Kuo A."/>
            <person name="Mondo S."/>
            <person name="Pangilinan J."/>
            <person name="Riley R."/>
            <person name="LaButti K."/>
            <person name="Andreopoulos B."/>
            <person name="Lipzen A."/>
            <person name="Chen C."/>
            <person name="Yan M."/>
            <person name="Daum C."/>
            <person name="Ng V."/>
            <person name="Clum A."/>
            <person name="Steindorff A."/>
            <person name="Ohm R.A."/>
            <person name="Martin F."/>
            <person name="Silar P."/>
            <person name="Natvig D.O."/>
            <person name="Lalanne C."/>
            <person name="Gautier V."/>
            <person name="Ament-Velasquez S.L."/>
            <person name="Kruys A."/>
            <person name="Hutchinson M.I."/>
            <person name="Powell A.J."/>
            <person name="Barry K."/>
            <person name="Miller A.N."/>
            <person name="Grigoriev I.V."/>
            <person name="Debuchy R."/>
            <person name="Gladieux P."/>
            <person name="Hiltunen Thoren M."/>
            <person name="Johannesson H."/>
        </authorList>
    </citation>
    <scope>NUCLEOTIDE SEQUENCE</scope>
    <source>
        <strain evidence="2">CBS 757.83</strain>
    </source>
</reference>
<evidence type="ECO:0000256" key="1">
    <source>
        <dbReference type="SAM" id="MobiDB-lite"/>
    </source>
</evidence>
<feature type="region of interest" description="Disordered" evidence="1">
    <location>
        <begin position="251"/>
        <end position="293"/>
    </location>
</feature>
<feature type="non-terminal residue" evidence="2">
    <location>
        <position position="1"/>
    </location>
</feature>
<organism evidence="2 3">
    <name type="scientific">Parathielavia hyrcaniae</name>
    <dbReference type="NCBI Taxonomy" id="113614"/>
    <lineage>
        <taxon>Eukaryota</taxon>
        <taxon>Fungi</taxon>
        <taxon>Dikarya</taxon>
        <taxon>Ascomycota</taxon>
        <taxon>Pezizomycotina</taxon>
        <taxon>Sordariomycetes</taxon>
        <taxon>Sordariomycetidae</taxon>
        <taxon>Sordariales</taxon>
        <taxon>Chaetomiaceae</taxon>
        <taxon>Parathielavia</taxon>
    </lineage>
</organism>
<feature type="region of interest" description="Disordered" evidence="1">
    <location>
        <begin position="15"/>
        <end position="69"/>
    </location>
</feature>